<reference evidence="1 2" key="1">
    <citation type="journal article" date="2018" name="Nat. Ecol. Evol.">
        <title>Shark genomes provide insights into elasmobranch evolution and the origin of vertebrates.</title>
        <authorList>
            <person name="Hara Y"/>
            <person name="Yamaguchi K"/>
            <person name="Onimaru K"/>
            <person name="Kadota M"/>
            <person name="Koyanagi M"/>
            <person name="Keeley SD"/>
            <person name="Tatsumi K"/>
            <person name="Tanaka K"/>
            <person name="Motone F"/>
            <person name="Kageyama Y"/>
            <person name="Nozu R"/>
            <person name="Adachi N"/>
            <person name="Nishimura O"/>
            <person name="Nakagawa R"/>
            <person name="Tanegashima C"/>
            <person name="Kiyatake I"/>
            <person name="Matsumoto R"/>
            <person name="Murakumo K"/>
            <person name="Nishida K"/>
            <person name="Terakita A"/>
            <person name="Kuratani S"/>
            <person name="Sato K"/>
            <person name="Hyodo S Kuraku.S."/>
        </authorList>
    </citation>
    <scope>NUCLEOTIDE SEQUENCE [LARGE SCALE GENOMIC DNA]</scope>
</reference>
<keyword evidence="2" id="KW-1185">Reference proteome</keyword>
<evidence type="ECO:0000313" key="1">
    <source>
        <dbReference type="EMBL" id="GCC24114.1"/>
    </source>
</evidence>
<dbReference type="EMBL" id="BEZZ01000047">
    <property type="protein sequence ID" value="GCC24114.1"/>
    <property type="molecule type" value="Genomic_DNA"/>
</dbReference>
<comment type="caution">
    <text evidence="1">The sequence shown here is derived from an EMBL/GenBank/DDBJ whole genome shotgun (WGS) entry which is preliminary data.</text>
</comment>
<gene>
    <name evidence="1" type="ORF">chiPu_0002514</name>
</gene>
<protein>
    <submittedName>
        <fullName evidence="1">Uncharacterized protein</fullName>
    </submittedName>
</protein>
<dbReference type="Proteomes" id="UP000287033">
    <property type="component" value="Unassembled WGS sequence"/>
</dbReference>
<accession>A0A401S130</accession>
<name>A0A401S130_CHIPU</name>
<sequence length="69" mass="8056">MPLFRDQVTEHGGFSPVHTFSMSDSSYVIPSQRPLEPVTRRCRKSKILRGVTTFTEWLRKLRYVSINKS</sequence>
<evidence type="ECO:0000313" key="2">
    <source>
        <dbReference type="Proteomes" id="UP000287033"/>
    </source>
</evidence>
<dbReference type="AlphaFoldDB" id="A0A401S130"/>
<organism evidence="1 2">
    <name type="scientific">Chiloscyllium punctatum</name>
    <name type="common">Brownbanded bambooshark</name>
    <name type="synonym">Hemiscyllium punctatum</name>
    <dbReference type="NCBI Taxonomy" id="137246"/>
    <lineage>
        <taxon>Eukaryota</taxon>
        <taxon>Metazoa</taxon>
        <taxon>Chordata</taxon>
        <taxon>Craniata</taxon>
        <taxon>Vertebrata</taxon>
        <taxon>Chondrichthyes</taxon>
        <taxon>Elasmobranchii</taxon>
        <taxon>Galeomorphii</taxon>
        <taxon>Galeoidea</taxon>
        <taxon>Orectolobiformes</taxon>
        <taxon>Hemiscylliidae</taxon>
        <taxon>Chiloscyllium</taxon>
    </lineage>
</organism>
<proteinExistence type="predicted"/>